<dbReference type="InterPro" id="IPR013783">
    <property type="entry name" value="Ig-like_fold"/>
</dbReference>
<dbReference type="InterPro" id="IPR008963">
    <property type="entry name" value="Purple_acid_Pase-like_N"/>
</dbReference>
<comment type="caution">
    <text evidence="2">The sequence shown here is derived from an EMBL/GenBank/DDBJ whole genome shotgun (WGS) entry which is preliminary data.</text>
</comment>
<protein>
    <recommendedName>
        <fullName evidence="1">Fibronectin type-III domain-containing protein</fullName>
    </recommendedName>
</protein>
<proteinExistence type="predicted"/>
<dbReference type="EMBL" id="BARV01037003">
    <property type="protein sequence ID" value="GAI58405.1"/>
    <property type="molecule type" value="Genomic_DNA"/>
</dbReference>
<organism evidence="2">
    <name type="scientific">marine sediment metagenome</name>
    <dbReference type="NCBI Taxonomy" id="412755"/>
    <lineage>
        <taxon>unclassified sequences</taxon>
        <taxon>metagenomes</taxon>
        <taxon>ecological metagenomes</taxon>
    </lineage>
</organism>
<dbReference type="CDD" id="cd00063">
    <property type="entry name" value="FN3"/>
    <property type="match status" value="1"/>
</dbReference>
<evidence type="ECO:0000259" key="1">
    <source>
        <dbReference type="PROSITE" id="PS50853"/>
    </source>
</evidence>
<accession>X1R5J5</accession>
<gene>
    <name evidence="2" type="ORF">S06H3_57345</name>
</gene>
<feature type="domain" description="Fibronectin type-III" evidence="1">
    <location>
        <begin position="1"/>
        <end position="89"/>
    </location>
</feature>
<dbReference type="Gene3D" id="2.60.40.10">
    <property type="entry name" value="Immunoglobulins"/>
    <property type="match status" value="1"/>
</dbReference>
<dbReference type="InterPro" id="IPR003961">
    <property type="entry name" value="FN3_dom"/>
</dbReference>
<reference evidence="2" key="1">
    <citation type="journal article" date="2014" name="Front. Microbiol.">
        <title>High frequency of phylogenetically diverse reductive dehalogenase-homologous genes in deep subseafloor sedimentary metagenomes.</title>
        <authorList>
            <person name="Kawai M."/>
            <person name="Futagami T."/>
            <person name="Toyoda A."/>
            <person name="Takaki Y."/>
            <person name="Nishi S."/>
            <person name="Hori S."/>
            <person name="Arai W."/>
            <person name="Tsubouchi T."/>
            <person name="Morono Y."/>
            <person name="Uchiyama I."/>
            <person name="Ito T."/>
            <person name="Fujiyama A."/>
            <person name="Inagaki F."/>
            <person name="Takami H."/>
        </authorList>
    </citation>
    <scope>NUCLEOTIDE SEQUENCE</scope>
    <source>
        <strain evidence="2">Expedition CK06-06</strain>
    </source>
</reference>
<dbReference type="PROSITE" id="PS50853">
    <property type="entry name" value="FN3"/>
    <property type="match status" value="1"/>
</dbReference>
<name>X1R5J5_9ZZZZ</name>
<dbReference type="AlphaFoldDB" id="X1R5J5"/>
<evidence type="ECO:0000313" key="2">
    <source>
        <dbReference type="EMBL" id="GAI58405.1"/>
    </source>
</evidence>
<dbReference type="InterPro" id="IPR015914">
    <property type="entry name" value="PAPs_N"/>
</dbReference>
<sequence length="202" mass="22167">ISGVDISRITESSVTVKWETDEVATSHVEYGKTTDYGLTATLDKELATSHSVTLTELKPETTYHFRIKSVDEAGNEALSEDYTFTTKTTKELLSTSLYSAITIGSRVHELGFNLFNGSSQTITVSRAEFSDKNGNITHTISAADITRIWQTGDVETGEPFSGSISFGIPPTTEEIEGWQVKWYCLDANGVQFTVKGEYSSLP</sequence>
<feature type="non-terminal residue" evidence="2">
    <location>
        <position position="1"/>
    </location>
</feature>
<dbReference type="SMART" id="SM00060">
    <property type="entry name" value="FN3"/>
    <property type="match status" value="1"/>
</dbReference>
<dbReference type="SUPFAM" id="SSF49363">
    <property type="entry name" value="Purple acid phosphatase, N-terminal domain"/>
    <property type="match status" value="1"/>
</dbReference>
<dbReference type="GO" id="GO:0046872">
    <property type="term" value="F:metal ion binding"/>
    <property type="evidence" value="ECO:0007669"/>
    <property type="project" value="InterPro"/>
</dbReference>
<dbReference type="Pfam" id="PF16656">
    <property type="entry name" value="Pur_ac_phosph_N"/>
    <property type="match status" value="1"/>
</dbReference>
<dbReference type="GO" id="GO:0003993">
    <property type="term" value="F:acid phosphatase activity"/>
    <property type="evidence" value="ECO:0007669"/>
    <property type="project" value="InterPro"/>
</dbReference>